<sequence length="71" mass="8152">RNCAGSRRLSAVRRRISSRFRHYSDAPYPQGPDECDNPQHARALRLPARLSRARMPHALYAHVAQPTHLTH</sequence>
<organism evidence="1 2">
    <name type="scientific">Pristionchus entomophagus</name>
    <dbReference type="NCBI Taxonomy" id="358040"/>
    <lineage>
        <taxon>Eukaryota</taxon>
        <taxon>Metazoa</taxon>
        <taxon>Ecdysozoa</taxon>
        <taxon>Nematoda</taxon>
        <taxon>Chromadorea</taxon>
        <taxon>Rhabditida</taxon>
        <taxon>Rhabditina</taxon>
        <taxon>Diplogasteromorpha</taxon>
        <taxon>Diplogasteroidea</taxon>
        <taxon>Neodiplogasteridae</taxon>
        <taxon>Pristionchus</taxon>
    </lineage>
</organism>
<evidence type="ECO:0000313" key="2">
    <source>
        <dbReference type="Proteomes" id="UP001432027"/>
    </source>
</evidence>
<protein>
    <submittedName>
        <fullName evidence="1">Uncharacterized protein</fullName>
    </submittedName>
</protein>
<reference evidence="1" key="1">
    <citation type="submission" date="2023-10" db="EMBL/GenBank/DDBJ databases">
        <title>Genome assembly of Pristionchus species.</title>
        <authorList>
            <person name="Yoshida K."/>
            <person name="Sommer R.J."/>
        </authorList>
    </citation>
    <scope>NUCLEOTIDE SEQUENCE</scope>
    <source>
        <strain evidence="1">RS0144</strain>
    </source>
</reference>
<feature type="non-terminal residue" evidence="1">
    <location>
        <position position="71"/>
    </location>
</feature>
<proteinExistence type="predicted"/>
<dbReference type="Proteomes" id="UP001432027">
    <property type="component" value="Unassembled WGS sequence"/>
</dbReference>
<name>A0AAV5TV84_9BILA</name>
<evidence type="ECO:0000313" key="1">
    <source>
        <dbReference type="EMBL" id="GMS98138.1"/>
    </source>
</evidence>
<dbReference type="EMBL" id="BTSX01000005">
    <property type="protein sequence ID" value="GMS98138.1"/>
    <property type="molecule type" value="Genomic_DNA"/>
</dbReference>
<accession>A0AAV5TV84</accession>
<gene>
    <name evidence="1" type="ORF">PENTCL1PPCAC_20313</name>
</gene>
<feature type="non-terminal residue" evidence="1">
    <location>
        <position position="1"/>
    </location>
</feature>
<keyword evidence="2" id="KW-1185">Reference proteome</keyword>
<comment type="caution">
    <text evidence="1">The sequence shown here is derived from an EMBL/GenBank/DDBJ whole genome shotgun (WGS) entry which is preliminary data.</text>
</comment>
<dbReference type="AlphaFoldDB" id="A0AAV5TV84"/>